<gene>
    <name evidence="2" type="ORF">HaLaN_29908</name>
</gene>
<evidence type="ECO:0000256" key="1">
    <source>
        <dbReference type="SAM" id="MobiDB-lite"/>
    </source>
</evidence>
<name>A0A6A0AGH9_HAELA</name>
<keyword evidence="3" id="KW-1185">Reference proteome</keyword>
<accession>A0A6A0AGH9</accession>
<feature type="region of interest" description="Disordered" evidence="1">
    <location>
        <begin position="1"/>
        <end position="22"/>
    </location>
</feature>
<sequence length="64" mass="6571">MATPTKAPHGTASVSAVPPPPGVRANPGPFGLLCFGMTTCMLMFTTTKWSPGVSAAAGVRARRR</sequence>
<feature type="non-terminal residue" evidence="2">
    <location>
        <position position="64"/>
    </location>
</feature>
<dbReference type="Proteomes" id="UP000485058">
    <property type="component" value="Unassembled WGS sequence"/>
</dbReference>
<reference evidence="2 3" key="1">
    <citation type="submission" date="2020-02" db="EMBL/GenBank/DDBJ databases">
        <title>Draft genome sequence of Haematococcus lacustris strain NIES-144.</title>
        <authorList>
            <person name="Morimoto D."/>
            <person name="Nakagawa S."/>
            <person name="Yoshida T."/>
            <person name="Sawayama S."/>
        </authorList>
    </citation>
    <scope>NUCLEOTIDE SEQUENCE [LARGE SCALE GENOMIC DNA]</scope>
    <source>
        <strain evidence="2 3">NIES-144</strain>
    </source>
</reference>
<evidence type="ECO:0000313" key="3">
    <source>
        <dbReference type="Proteomes" id="UP000485058"/>
    </source>
</evidence>
<dbReference type="EMBL" id="BLLF01005262">
    <property type="protein sequence ID" value="GFH30967.1"/>
    <property type="molecule type" value="Genomic_DNA"/>
</dbReference>
<feature type="non-terminal residue" evidence="2">
    <location>
        <position position="1"/>
    </location>
</feature>
<proteinExistence type="predicted"/>
<evidence type="ECO:0000313" key="2">
    <source>
        <dbReference type="EMBL" id="GFH30967.1"/>
    </source>
</evidence>
<protein>
    <submittedName>
        <fullName evidence="2">Uncharacterized protein</fullName>
    </submittedName>
</protein>
<organism evidence="2 3">
    <name type="scientific">Haematococcus lacustris</name>
    <name type="common">Green alga</name>
    <name type="synonym">Haematococcus pluvialis</name>
    <dbReference type="NCBI Taxonomy" id="44745"/>
    <lineage>
        <taxon>Eukaryota</taxon>
        <taxon>Viridiplantae</taxon>
        <taxon>Chlorophyta</taxon>
        <taxon>core chlorophytes</taxon>
        <taxon>Chlorophyceae</taxon>
        <taxon>CS clade</taxon>
        <taxon>Chlamydomonadales</taxon>
        <taxon>Haematococcaceae</taxon>
        <taxon>Haematococcus</taxon>
    </lineage>
</organism>
<comment type="caution">
    <text evidence="2">The sequence shown here is derived from an EMBL/GenBank/DDBJ whole genome shotgun (WGS) entry which is preliminary data.</text>
</comment>
<dbReference type="AlphaFoldDB" id="A0A6A0AGH9"/>